<keyword evidence="2" id="KW-1185">Reference proteome</keyword>
<reference evidence="2" key="1">
    <citation type="journal article" date="2016" name="Nature">
        <title>The genome of the seagrass Zostera marina reveals angiosperm adaptation to the sea.</title>
        <authorList>
            <person name="Olsen J.L."/>
            <person name="Rouze P."/>
            <person name="Verhelst B."/>
            <person name="Lin Y.-C."/>
            <person name="Bayer T."/>
            <person name="Collen J."/>
            <person name="Dattolo E."/>
            <person name="De Paoli E."/>
            <person name="Dittami S."/>
            <person name="Maumus F."/>
            <person name="Michel G."/>
            <person name="Kersting A."/>
            <person name="Lauritano C."/>
            <person name="Lohaus R."/>
            <person name="Toepel M."/>
            <person name="Tonon T."/>
            <person name="Vanneste K."/>
            <person name="Amirebrahimi M."/>
            <person name="Brakel J."/>
            <person name="Bostroem C."/>
            <person name="Chovatia M."/>
            <person name="Grimwood J."/>
            <person name="Jenkins J.W."/>
            <person name="Jueterbock A."/>
            <person name="Mraz A."/>
            <person name="Stam W.T."/>
            <person name="Tice H."/>
            <person name="Bornberg-Bauer E."/>
            <person name="Green P.J."/>
            <person name="Pearson G.A."/>
            <person name="Procaccini G."/>
            <person name="Duarte C.M."/>
            <person name="Schmutz J."/>
            <person name="Reusch T.B.H."/>
            <person name="Van de Peer Y."/>
        </authorList>
    </citation>
    <scope>NUCLEOTIDE SEQUENCE [LARGE SCALE GENOMIC DNA]</scope>
    <source>
        <strain evidence="2">cv. Finnish</strain>
    </source>
</reference>
<name>A0A0K9PG61_ZOSMR</name>
<accession>A0A0K9PG61</accession>
<sequence length="70" mass="7591">MCLLYLASWVSDCDWANVDIITTLCYKKFLSDFQSKCATPLPVLKQVADLMESDLSSGISTVAGASLPSK</sequence>
<dbReference type="EMBL" id="LFYR01000923">
    <property type="protein sequence ID" value="KMZ67190.1"/>
    <property type="molecule type" value="Genomic_DNA"/>
</dbReference>
<evidence type="ECO:0000313" key="1">
    <source>
        <dbReference type="EMBL" id="KMZ67190.1"/>
    </source>
</evidence>
<comment type="caution">
    <text evidence="1">The sequence shown here is derived from an EMBL/GenBank/DDBJ whole genome shotgun (WGS) entry which is preliminary data.</text>
</comment>
<dbReference type="Proteomes" id="UP000036987">
    <property type="component" value="Unassembled WGS sequence"/>
</dbReference>
<dbReference type="AlphaFoldDB" id="A0A0K9PG61"/>
<organism evidence="1 2">
    <name type="scientific">Zostera marina</name>
    <name type="common">Eelgrass</name>
    <dbReference type="NCBI Taxonomy" id="29655"/>
    <lineage>
        <taxon>Eukaryota</taxon>
        <taxon>Viridiplantae</taxon>
        <taxon>Streptophyta</taxon>
        <taxon>Embryophyta</taxon>
        <taxon>Tracheophyta</taxon>
        <taxon>Spermatophyta</taxon>
        <taxon>Magnoliopsida</taxon>
        <taxon>Liliopsida</taxon>
        <taxon>Zosteraceae</taxon>
        <taxon>Zostera</taxon>
    </lineage>
</organism>
<evidence type="ECO:0000313" key="2">
    <source>
        <dbReference type="Proteomes" id="UP000036987"/>
    </source>
</evidence>
<protein>
    <submittedName>
        <fullName evidence="1">Uncharacterized protein</fullName>
    </submittedName>
</protein>
<gene>
    <name evidence="1" type="ORF">ZOSMA_273G00080</name>
</gene>
<proteinExistence type="predicted"/>